<dbReference type="Pfam" id="PF16077">
    <property type="entry name" value="Spaetzle"/>
    <property type="match status" value="1"/>
</dbReference>
<gene>
    <name evidence="5" type="ORF">PHYEVI_LOCUS4033</name>
</gene>
<dbReference type="OrthoDB" id="6359065at2759"/>
<evidence type="ECO:0000259" key="4">
    <source>
        <dbReference type="Pfam" id="PF16077"/>
    </source>
</evidence>
<dbReference type="GO" id="GO:0005615">
    <property type="term" value="C:extracellular space"/>
    <property type="evidence" value="ECO:0007669"/>
    <property type="project" value="UniProtKB-ARBA"/>
</dbReference>
<accession>A0A9N9XMU5</accession>
<protein>
    <recommendedName>
        <fullName evidence="4">Spaetzle domain-containing protein</fullName>
    </recommendedName>
</protein>
<dbReference type="GO" id="GO:0008083">
    <property type="term" value="F:growth factor activity"/>
    <property type="evidence" value="ECO:0007669"/>
    <property type="project" value="TreeGrafter"/>
</dbReference>
<keyword evidence="1" id="KW-0732">Signal</keyword>
<keyword evidence="3" id="KW-0325">Glycoprotein</keyword>
<feature type="domain" description="Spaetzle" evidence="4">
    <location>
        <begin position="123"/>
        <end position="215"/>
    </location>
</feature>
<evidence type="ECO:0000256" key="2">
    <source>
        <dbReference type="ARBA" id="ARBA00023157"/>
    </source>
</evidence>
<evidence type="ECO:0000256" key="3">
    <source>
        <dbReference type="ARBA" id="ARBA00023180"/>
    </source>
</evidence>
<dbReference type="AlphaFoldDB" id="A0A9N9XMU5"/>
<dbReference type="PANTHER" id="PTHR23199:SF12">
    <property type="entry name" value="NEUROTROPHIN 1-RELATED"/>
    <property type="match status" value="1"/>
</dbReference>
<evidence type="ECO:0000256" key="1">
    <source>
        <dbReference type="ARBA" id="ARBA00022729"/>
    </source>
</evidence>
<dbReference type="SUPFAM" id="SSF57501">
    <property type="entry name" value="Cystine-knot cytokines"/>
    <property type="match status" value="1"/>
</dbReference>
<keyword evidence="2" id="KW-1015">Disulfide bond</keyword>
<dbReference type="EMBL" id="OU900107">
    <property type="protein sequence ID" value="CAG9857630.1"/>
    <property type="molecule type" value="Genomic_DNA"/>
</dbReference>
<dbReference type="InterPro" id="IPR029034">
    <property type="entry name" value="Cystine-knot_cytokine"/>
</dbReference>
<dbReference type="Proteomes" id="UP001153712">
    <property type="component" value="Chromosome 14"/>
</dbReference>
<dbReference type="InterPro" id="IPR032104">
    <property type="entry name" value="Spaetzle"/>
</dbReference>
<dbReference type="InterPro" id="IPR052444">
    <property type="entry name" value="Spz/Toll_ligand-like"/>
</dbReference>
<dbReference type="GO" id="GO:0021556">
    <property type="term" value="P:central nervous system formation"/>
    <property type="evidence" value="ECO:0007669"/>
    <property type="project" value="TreeGrafter"/>
</dbReference>
<sequence length="225" mass="25906">MGFSSVSGQIFGKYKLYMYQSSCKMRPKKILVSLILCSSLWCFATSAKSTRLKPHKTAKFVPKKTTCKSKDLCNEAPDYPAEDMARLLRKHRKKLQYLPGTVVKTLGDKHPRPVLRSPDVGENLCRTMRYSVIPKIAYDTQNRPKYIVNVANFTQIIKYETCVNENESCYGNEVWPDAMRTFCKRAYTVIRLLSVSHSGKMQYAYFPVPSNCVCSYLKTIPYDFR</sequence>
<name>A0A9N9XMU5_PHYSR</name>
<dbReference type="GO" id="GO:0045087">
    <property type="term" value="P:innate immune response"/>
    <property type="evidence" value="ECO:0007669"/>
    <property type="project" value="TreeGrafter"/>
</dbReference>
<proteinExistence type="predicted"/>
<dbReference type="Gene3D" id="2.10.90.10">
    <property type="entry name" value="Cystine-knot cytokines"/>
    <property type="match status" value="1"/>
</dbReference>
<keyword evidence="6" id="KW-1185">Reference proteome</keyword>
<evidence type="ECO:0000313" key="6">
    <source>
        <dbReference type="Proteomes" id="UP001153712"/>
    </source>
</evidence>
<dbReference type="PANTHER" id="PTHR23199">
    <property type="entry name" value="NEUROTROPHIN 1-RELATED"/>
    <property type="match status" value="1"/>
</dbReference>
<evidence type="ECO:0000313" key="5">
    <source>
        <dbReference type="EMBL" id="CAG9857630.1"/>
    </source>
</evidence>
<dbReference type="GO" id="GO:0005121">
    <property type="term" value="F:Toll binding"/>
    <property type="evidence" value="ECO:0007669"/>
    <property type="project" value="TreeGrafter"/>
</dbReference>
<reference evidence="5" key="1">
    <citation type="submission" date="2022-01" db="EMBL/GenBank/DDBJ databases">
        <authorList>
            <person name="King R."/>
        </authorList>
    </citation>
    <scope>NUCLEOTIDE SEQUENCE</scope>
</reference>
<organism evidence="5 6">
    <name type="scientific">Phyllotreta striolata</name>
    <name type="common">Striped flea beetle</name>
    <name type="synonym">Crioceris striolata</name>
    <dbReference type="NCBI Taxonomy" id="444603"/>
    <lineage>
        <taxon>Eukaryota</taxon>
        <taxon>Metazoa</taxon>
        <taxon>Ecdysozoa</taxon>
        <taxon>Arthropoda</taxon>
        <taxon>Hexapoda</taxon>
        <taxon>Insecta</taxon>
        <taxon>Pterygota</taxon>
        <taxon>Neoptera</taxon>
        <taxon>Endopterygota</taxon>
        <taxon>Coleoptera</taxon>
        <taxon>Polyphaga</taxon>
        <taxon>Cucujiformia</taxon>
        <taxon>Chrysomeloidea</taxon>
        <taxon>Chrysomelidae</taxon>
        <taxon>Galerucinae</taxon>
        <taxon>Alticini</taxon>
        <taxon>Phyllotreta</taxon>
    </lineage>
</organism>